<keyword evidence="3" id="KW-1185">Reference proteome</keyword>
<comment type="caution">
    <text evidence="2">The sequence shown here is derived from an EMBL/GenBank/DDBJ whole genome shotgun (WGS) entry which is preliminary data.</text>
</comment>
<dbReference type="EMBL" id="PEIB01000016">
    <property type="protein sequence ID" value="RXJ72696.1"/>
    <property type="molecule type" value="Genomic_DNA"/>
</dbReference>
<gene>
    <name evidence="2" type="ORF">CS022_13730</name>
</gene>
<evidence type="ECO:0000313" key="3">
    <source>
        <dbReference type="Proteomes" id="UP000290287"/>
    </source>
</evidence>
<reference evidence="2 3" key="1">
    <citation type="submission" date="2017-10" db="EMBL/GenBank/DDBJ databases">
        <title>Nyctiphanis sp. nov., isolated from the stomach of the euphausiid Nyctiphanes simplex (Hansen, 1911) in the Gulf of California.</title>
        <authorList>
            <person name="Gomez-Gil B."/>
            <person name="Aguilar-Mendez M."/>
            <person name="Lopez-Cortes A."/>
            <person name="Gomez-Gutierrez J."/>
            <person name="Roque A."/>
            <person name="Lang E."/>
            <person name="Gonzalez-Castillo A."/>
        </authorList>
    </citation>
    <scope>NUCLEOTIDE SEQUENCE [LARGE SCALE GENOMIC DNA]</scope>
    <source>
        <strain evidence="2 3">CAIM 600</strain>
    </source>
</reference>
<dbReference type="AlphaFoldDB" id="A0A4Q0YP52"/>
<sequence length="169" mass="18752">MKIKALCLAGCVYSTTLLAAEEFHRDWMVNTDGAEYYFAATVNNSNDIFGKYCYFDSEKCLFLVGVDITCEKGFEYPALVNSEYAAIHVTLHCGDTFGSQNVMVLEPYDDIDLAILQGSQFGIAVPMESGKFQVSRFSLSGAADAIESMMDAAIRHLNKKRTLPENEQL</sequence>
<dbReference type="RefSeq" id="WP_129122744.1">
    <property type="nucleotide sequence ID" value="NZ_PEIB01000016.1"/>
</dbReference>
<feature type="signal peptide" evidence="1">
    <location>
        <begin position="1"/>
        <end position="19"/>
    </location>
</feature>
<proteinExistence type="predicted"/>
<feature type="chain" id="PRO_5020757350" evidence="1">
    <location>
        <begin position="20"/>
        <end position="169"/>
    </location>
</feature>
<accession>A0A4Q0YP52</accession>
<organism evidence="2 3">
    <name type="scientific">Veronia nyctiphanis</name>
    <dbReference type="NCBI Taxonomy" id="1278244"/>
    <lineage>
        <taxon>Bacteria</taxon>
        <taxon>Pseudomonadati</taxon>
        <taxon>Pseudomonadota</taxon>
        <taxon>Gammaproteobacteria</taxon>
        <taxon>Vibrionales</taxon>
        <taxon>Vibrionaceae</taxon>
        <taxon>Veronia</taxon>
    </lineage>
</organism>
<protein>
    <submittedName>
        <fullName evidence="2">Uncharacterized protein</fullName>
    </submittedName>
</protein>
<keyword evidence="1" id="KW-0732">Signal</keyword>
<evidence type="ECO:0000313" key="2">
    <source>
        <dbReference type="EMBL" id="RXJ72696.1"/>
    </source>
</evidence>
<name>A0A4Q0YP52_9GAMM</name>
<dbReference type="OrthoDB" id="6898311at2"/>
<dbReference type="Proteomes" id="UP000290287">
    <property type="component" value="Unassembled WGS sequence"/>
</dbReference>
<evidence type="ECO:0000256" key="1">
    <source>
        <dbReference type="SAM" id="SignalP"/>
    </source>
</evidence>